<evidence type="ECO:0000313" key="3">
    <source>
        <dbReference type="Proteomes" id="UP000887116"/>
    </source>
</evidence>
<evidence type="ECO:0000256" key="1">
    <source>
        <dbReference type="SAM" id="MobiDB-lite"/>
    </source>
</evidence>
<dbReference type="AlphaFoldDB" id="A0A8X6FQV9"/>
<keyword evidence="3" id="KW-1185">Reference proteome</keyword>
<dbReference type="Proteomes" id="UP000887116">
    <property type="component" value="Unassembled WGS sequence"/>
</dbReference>
<gene>
    <name evidence="2" type="primary">pol5</name>
    <name evidence="2" type="ORF">TNCT_534271</name>
</gene>
<accession>A0A8X6FQV9</accession>
<evidence type="ECO:0000313" key="2">
    <source>
        <dbReference type="EMBL" id="GFQ86962.1"/>
    </source>
</evidence>
<feature type="compositionally biased region" description="Basic residues" evidence="1">
    <location>
        <begin position="299"/>
        <end position="313"/>
    </location>
</feature>
<feature type="compositionally biased region" description="Polar residues" evidence="1">
    <location>
        <begin position="319"/>
        <end position="329"/>
    </location>
</feature>
<feature type="compositionally biased region" description="Polar residues" evidence="1">
    <location>
        <begin position="245"/>
        <end position="293"/>
    </location>
</feature>
<protein>
    <submittedName>
        <fullName evidence="2">DNA polymerase V</fullName>
    </submittedName>
</protein>
<feature type="non-terminal residue" evidence="2">
    <location>
        <position position="1"/>
    </location>
</feature>
<organism evidence="2 3">
    <name type="scientific">Trichonephila clavata</name>
    <name type="common">Joro spider</name>
    <name type="synonym">Nephila clavata</name>
    <dbReference type="NCBI Taxonomy" id="2740835"/>
    <lineage>
        <taxon>Eukaryota</taxon>
        <taxon>Metazoa</taxon>
        <taxon>Ecdysozoa</taxon>
        <taxon>Arthropoda</taxon>
        <taxon>Chelicerata</taxon>
        <taxon>Arachnida</taxon>
        <taxon>Araneae</taxon>
        <taxon>Araneomorphae</taxon>
        <taxon>Entelegynae</taxon>
        <taxon>Araneoidea</taxon>
        <taxon>Nephilidae</taxon>
        <taxon>Trichonephila</taxon>
    </lineage>
</organism>
<feature type="region of interest" description="Disordered" evidence="1">
    <location>
        <begin position="241"/>
        <end position="329"/>
    </location>
</feature>
<proteinExistence type="predicted"/>
<dbReference type="OrthoDB" id="342531at2759"/>
<dbReference type="EMBL" id="BMAO01003299">
    <property type="protein sequence ID" value="GFQ86962.1"/>
    <property type="molecule type" value="Genomic_DNA"/>
</dbReference>
<comment type="caution">
    <text evidence="2">The sequence shown here is derived from an EMBL/GenBank/DDBJ whole genome shotgun (WGS) entry which is preliminary data.</text>
</comment>
<sequence length="329" mass="37539">FEHLDDVKRSELKEHLETFVSKCHKETNMAVAKKLYSLCVFMVLCFRRLEAQKSPEKKSKEHPMYLKIYMSALEAFVKGSSSNMLPQFFVSLMESCSDLAWNFIGLCREYAFDTDIRIFKRTQCLGLIIEALKFSKGQTSVTTEQWLDIGNSLIPNAVESLKNVLGDPKIKPLYLTELLNVIYAAYSIIKEKTNKSLLERHKDILPLLNGMSKFQVKKLLKRGRLVRKKLILALGGNIPSKEKLNPTSLEPQKNNSEINNTEVNSTERLNDTELNNSDVQESTLNISEASSSDTESKQVKRKAKSKKDRKKKKLDNNSEESLCKNSSFT</sequence>
<reference evidence="2" key="1">
    <citation type="submission" date="2020-07" db="EMBL/GenBank/DDBJ databases">
        <title>Multicomponent nature underlies the extraordinary mechanical properties of spider dragline silk.</title>
        <authorList>
            <person name="Kono N."/>
            <person name="Nakamura H."/>
            <person name="Mori M."/>
            <person name="Yoshida Y."/>
            <person name="Ohtoshi R."/>
            <person name="Malay A.D."/>
            <person name="Moran D.A.P."/>
            <person name="Tomita M."/>
            <person name="Numata K."/>
            <person name="Arakawa K."/>
        </authorList>
    </citation>
    <scope>NUCLEOTIDE SEQUENCE</scope>
</reference>
<name>A0A8X6FQV9_TRICU</name>